<proteinExistence type="predicted"/>
<evidence type="ECO:0000256" key="1">
    <source>
        <dbReference type="ARBA" id="ARBA00022679"/>
    </source>
</evidence>
<organism evidence="3 4">
    <name type="scientific">Actinomycetospora termitidis</name>
    <dbReference type="NCBI Taxonomy" id="3053470"/>
    <lineage>
        <taxon>Bacteria</taxon>
        <taxon>Bacillati</taxon>
        <taxon>Actinomycetota</taxon>
        <taxon>Actinomycetes</taxon>
        <taxon>Pseudonocardiales</taxon>
        <taxon>Pseudonocardiaceae</taxon>
        <taxon>Actinomycetospora</taxon>
    </lineage>
</organism>
<name>A0ABT7ME85_9PSEU</name>
<evidence type="ECO:0000259" key="2">
    <source>
        <dbReference type="Pfam" id="PF00534"/>
    </source>
</evidence>
<dbReference type="SUPFAM" id="SSF53756">
    <property type="entry name" value="UDP-Glycosyltransferase/glycogen phosphorylase"/>
    <property type="match status" value="1"/>
</dbReference>
<dbReference type="Pfam" id="PF00534">
    <property type="entry name" value="Glycos_transf_1"/>
    <property type="match status" value="1"/>
</dbReference>
<evidence type="ECO:0000313" key="4">
    <source>
        <dbReference type="Proteomes" id="UP001231924"/>
    </source>
</evidence>
<dbReference type="EMBL" id="JASVWF010000006">
    <property type="protein sequence ID" value="MDL5158977.1"/>
    <property type="molecule type" value="Genomic_DNA"/>
</dbReference>
<sequence length="356" mass="39566">MAAEVLGAMYLATMPQYRQACISCLDEQMGPTVRYYVGEANMDPSVRTNIVSNNVVYVRDYRLLGGRLMVMFGKWVEAATLRTLILDLNPRNLTVWIILFGRILLRRRTIFWGHLHPREGRLSRTARLRRAVRKLGDGMICYSYEQQKEALEELPRQPVWVAPNALYLEGDIKAGPGVHRDSIVYVGRLAPAKKVELALHAFSQVLAAHPGLRFVIVGDGSERSRLEAAVRKLGLSGSVEFVGWIADVGELSAIYDRAIVSVCPGYAGLSLTQSLGFGVPHIVSRDEPHSPEIELESTGGVIYFETDDVAALARTIEEVVLTPPERETREKFSAHVRATYSAEKMADGLREALSSL</sequence>
<keyword evidence="4" id="KW-1185">Reference proteome</keyword>
<dbReference type="GO" id="GO:0016757">
    <property type="term" value="F:glycosyltransferase activity"/>
    <property type="evidence" value="ECO:0007669"/>
    <property type="project" value="UniProtKB-KW"/>
</dbReference>
<dbReference type="Gene3D" id="3.40.50.2000">
    <property type="entry name" value="Glycogen Phosphorylase B"/>
    <property type="match status" value="2"/>
</dbReference>
<reference evidence="3 4" key="1">
    <citation type="submission" date="2023-06" db="EMBL/GenBank/DDBJ databases">
        <title>Actinomycetospora Odt1-22.</title>
        <authorList>
            <person name="Supong K."/>
        </authorList>
    </citation>
    <scope>NUCLEOTIDE SEQUENCE [LARGE SCALE GENOMIC DNA]</scope>
    <source>
        <strain evidence="3 4">Odt1-22</strain>
    </source>
</reference>
<dbReference type="RefSeq" id="WP_286055541.1">
    <property type="nucleotide sequence ID" value="NZ_JASVWF010000006.1"/>
</dbReference>
<keyword evidence="3" id="KW-0328">Glycosyltransferase</keyword>
<dbReference type="InterPro" id="IPR001296">
    <property type="entry name" value="Glyco_trans_1"/>
</dbReference>
<keyword evidence="1 3" id="KW-0808">Transferase</keyword>
<feature type="domain" description="Glycosyl transferase family 1" evidence="2">
    <location>
        <begin position="182"/>
        <end position="333"/>
    </location>
</feature>
<dbReference type="Proteomes" id="UP001231924">
    <property type="component" value="Unassembled WGS sequence"/>
</dbReference>
<protein>
    <submittedName>
        <fullName evidence="3">Glycosyltransferase family 4 protein</fullName>
        <ecNumber evidence="3">2.4.-.-</ecNumber>
    </submittedName>
</protein>
<dbReference type="CDD" id="cd03801">
    <property type="entry name" value="GT4_PimA-like"/>
    <property type="match status" value="1"/>
</dbReference>
<gene>
    <name evidence="3" type="ORF">QRT03_23620</name>
</gene>
<evidence type="ECO:0000313" key="3">
    <source>
        <dbReference type="EMBL" id="MDL5158977.1"/>
    </source>
</evidence>
<comment type="caution">
    <text evidence="3">The sequence shown here is derived from an EMBL/GenBank/DDBJ whole genome shotgun (WGS) entry which is preliminary data.</text>
</comment>
<accession>A0ABT7ME85</accession>
<dbReference type="PANTHER" id="PTHR12526">
    <property type="entry name" value="GLYCOSYLTRANSFERASE"/>
    <property type="match status" value="1"/>
</dbReference>
<dbReference type="EC" id="2.4.-.-" evidence="3"/>